<dbReference type="EMBL" id="BPUB01000001">
    <property type="protein sequence ID" value="GJG57386.1"/>
    <property type="molecule type" value="Genomic_DNA"/>
</dbReference>
<dbReference type="Pfam" id="PF00656">
    <property type="entry name" value="Peptidase_C14"/>
    <property type="match status" value="1"/>
</dbReference>
<dbReference type="PANTHER" id="PTHR48104">
    <property type="entry name" value="METACASPASE-4"/>
    <property type="match status" value="1"/>
</dbReference>
<dbReference type="GO" id="GO:0005737">
    <property type="term" value="C:cytoplasm"/>
    <property type="evidence" value="ECO:0007669"/>
    <property type="project" value="TreeGrafter"/>
</dbReference>
<feature type="domain" description="Peptidase C14 caspase" evidence="1">
    <location>
        <begin position="2"/>
        <end position="260"/>
    </location>
</feature>
<keyword evidence="3" id="KW-1185">Reference proteome</keyword>
<evidence type="ECO:0000313" key="2">
    <source>
        <dbReference type="EMBL" id="GJG57386.1"/>
    </source>
</evidence>
<accession>A0A9R1C7D6</accession>
<dbReference type="GO" id="GO:0006508">
    <property type="term" value="P:proteolysis"/>
    <property type="evidence" value="ECO:0007669"/>
    <property type="project" value="InterPro"/>
</dbReference>
<evidence type="ECO:0000259" key="1">
    <source>
        <dbReference type="Pfam" id="PF00656"/>
    </source>
</evidence>
<proteinExistence type="predicted"/>
<protein>
    <recommendedName>
        <fullName evidence="1">Peptidase C14 caspase domain-containing protein</fullName>
    </recommendedName>
</protein>
<comment type="caution">
    <text evidence="2">The sequence shown here is derived from an EMBL/GenBank/DDBJ whole genome shotgun (WGS) entry which is preliminary data.</text>
</comment>
<sequence>MLIGLSDYPKYKQTQLDWHNIHGANDVALIGGTLRKQGFTVTTLTNKQATAQAVRKAFARLAKQTKPGDLVYVHFSGHGQPFEDRNGDEVDGWDESIVPYNAGQRYVANVYDGRNHIIDDELNVYITNIRKKAGVKGFVYVVLDACHMGGASRGDEDDEDSVYVRGSNVGFSRSGKTFMPRIDTRPVIKVPVGTNMAPTCYLEACRSYQTNTEIKEGKQYYGPLSYYINKVLSHNKLNSNTAWIDNVRKQMNADRRLVKQNMVVERSK</sequence>
<dbReference type="InterPro" id="IPR050452">
    <property type="entry name" value="Metacaspase"/>
</dbReference>
<dbReference type="InterPro" id="IPR029030">
    <property type="entry name" value="Caspase-like_dom_sf"/>
</dbReference>
<dbReference type="SUPFAM" id="SSF52129">
    <property type="entry name" value="Caspase-like"/>
    <property type="match status" value="1"/>
</dbReference>
<organism evidence="2 3">
    <name type="scientific">Prevotella lacticifex</name>
    <dbReference type="NCBI Taxonomy" id="2854755"/>
    <lineage>
        <taxon>Bacteria</taxon>
        <taxon>Pseudomonadati</taxon>
        <taxon>Bacteroidota</taxon>
        <taxon>Bacteroidia</taxon>
        <taxon>Bacteroidales</taxon>
        <taxon>Prevotellaceae</taxon>
        <taxon>Prevotella</taxon>
    </lineage>
</organism>
<evidence type="ECO:0000313" key="3">
    <source>
        <dbReference type="Proteomes" id="UP000825483"/>
    </source>
</evidence>
<dbReference type="AlphaFoldDB" id="A0A9R1C7D6"/>
<dbReference type="Proteomes" id="UP000825483">
    <property type="component" value="Unassembled WGS sequence"/>
</dbReference>
<dbReference type="GO" id="GO:0004197">
    <property type="term" value="F:cysteine-type endopeptidase activity"/>
    <property type="evidence" value="ECO:0007669"/>
    <property type="project" value="InterPro"/>
</dbReference>
<dbReference type="Gene3D" id="3.40.50.1460">
    <property type="match status" value="1"/>
</dbReference>
<dbReference type="InterPro" id="IPR011600">
    <property type="entry name" value="Pept_C14_caspase"/>
</dbReference>
<name>A0A9R1C7D6_9BACT</name>
<gene>
    <name evidence="2" type="ORF">PRLR5076_02370</name>
</gene>
<dbReference type="PANTHER" id="PTHR48104:SF30">
    <property type="entry name" value="METACASPASE-1"/>
    <property type="match status" value="1"/>
</dbReference>
<reference evidence="2" key="1">
    <citation type="journal article" date="2022" name="Int. J. Syst. Evol. Microbiol.">
        <title>Prevotella lacticifex sp. nov., isolated from the rumen of cows.</title>
        <authorList>
            <person name="Shinkai T."/>
            <person name="Ikeyama N."/>
            <person name="Kumagai M."/>
            <person name="Ohmori H."/>
            <person name="Sakamoto M."/>
            <person name="Ohkuma M."/>
            <person name="Mitsumori M."/>
        </authorList>
    </citation>
    <scope>NUCLEOTIDE SEQUENCE</scope>
    <source>
        <strain evidence="2">R5076</strain>
    </source>
</reference>